<dbReference type="PANTHER" id="PTHR11132">
    <property type="entry name" value="SOLUTE CARRIER FAMILY 35"/>
    <property type="match status" value="1"/>
</dbReference>
<feature type="region of interest" description="Disordered" evidence="8">
    <location>
        <begin position="1"/>
        <end position="60"/>
    </location>
</feature>
<comment type="function">
    <text evidence="1">Involved in the import of GDP-mannose from the cytoplasm into the Golgi lumen.</text>
</comment>
<feature type="transmembrane region" description="Helical" evidence="9">
    <location>
        <begin position="376"/>
        <end position="397"/>
    </location>
</feature>
<name>A0A8H3IVV8_9LECA</name>
<feature type="compositionally biased region" description="Basic and acidic residues" evidence="8">
    <location>
        <begin position="1"/>
        <end position="42"/>
    </location>
</feature>
<feature type="transmembrane region" description="Helical" evidence="9">
    <location>
        <begin position="276"/>
        <end position="295"/>
    </location>
</feature>
<keyword evidence="6 9" id="KW-1133">Transmembrane helix</keyword>
<evidence type="ECO:0000256" key="8">
    <source>
        <dbReference type="SAM" id="MobiDB-lite"/>
    </source>
</evidence>
<evidence type="ECO:0000256" key="5">
    <source>
        <dbReference type="ARBA" id="ARBA00022692"/>
    </source>
</evidence>
<feature type="region of interest" description="Disordered" evidence="8">
    <location>
        <begin position="499"/>
        <end position="545"/>
    </location>
</feature>
<comment type="subunit">
    <text evidence="4">Homooligomer.</text>
</comment>
<proteinExistence type="inferred from homology"/>
<evidence type="ECO:0000313" key="11">
    <source>
        <dbReference type="EMBL" id="CAF9928914.1"/>
    </source>
</evidence>
<dbReference type="Proteomes" id="UP000664534">
    <property type="component" value="Unassembled WGS sequence"/>
</dbReference>
<reference evidence="11" key="1">
    <citation type="submission" date="2021-03" db="EMBL/GenBank/DDBJ databases">
        <authorList>
            <person name="Tagirdzhanova G."/>
        </authorList>
    </citation>
    <scope>NUCLEOTIDE SEQUENCE</scope>
</reference>
<dbReference type="GO" id="GO:0005789">
    <property type="term" value="C:endoplasmic reticulum membrane"/>
    <property type="evidence" value="ECO:0007669"/>
    <property type="project" value="UniProtKB-SubCell"/>
</dbReference>
<comment type="caution">
    <text evidence="11">The sequence shown here is derived from an EMBL/GenBank/DDBJ whole genome shotgun (WGS) entry which is preliminary data.</text>
</comment>
<dbReference type="EMBL" id="CAJPDT010000051">
    <property type="protein sequence ID" value="CAF9928914.1"/>
    <property type="molecule type" value="Genomic_DNA"/>
</dbReference>
<feature type="transmembrane region" description="Helical" evidence="9">
    <location>
        <begin position="118"/>
        <end position="135"/>
    </location>
</feature>
<dbReference type="Pfam" id="PF03151">
    <property type="entry name" value="TPT"/>
    <property type="match status" value="1"/>
</dbReference>
<organism evidence="11 12">
    <name type="scientific">Imshaugia aleurites</name>
    <dbReference type="NCBI Taxonomy" id="172621"/>
    <lineage>
        <taxon>Eukaryota</taxon>
        <taxon>Fungi</taxon>
        <taxon>Dikarya</taxon>
        <taxon>Ascomycota</taxon>
        <taxon>Pezizomycotina</taxon>
        <taxon>Lecanoromycetes</taxon>
        <taxon>OSLEUM clade</taxon>
        <taxon>Lecanoromycetidae</taxon>
        <taxon>Lecanorales</taxon>
        <taxon>Lecanorineae</taxon>
        <taxon>Parmeliaceae</taxon>
        <taxon>Imshaugia</taxon>
    </lineage>
</organism>
<evidence type="ECO:0000256" key="1">
    <source>
        <dbReference type="ARBA" id="ARBA00003420"/>
    </source>
</evidence>
<protein>
    <submittedName>
        <fullName evidence="11">Suppressor of loss of ypt1</fullName>
    </submittedName>
</protein>
<gene>
    <name evidence="11" type="primary">SLY41</name>
    <name evidence="11" type="ORF">IMSHALPRED_007782</name>
</gene>
<evidence type="ECO:0000313" key="12">
    <source>
        <dbReference type="Proteomes" id="UP000664534"/>
    </source>
</evidence>
<sequence>MNSPIVERRRSSSSNPRERFPDLDASHSGERLPEYEEGRDGTARTTSPAKTNGALHGDRWQTRKNNHLAWGDGHLNVVGPRLHGRQRGISDALRNIQIRKASVSENAHEIAEALKAPVSLRILVLCLVWYLSSALTNTSSKSILNSFPKPITLTIIQFAFVSGWCLFFASLARLFPRLQTAIPALKNGIRYPSRAVITTTMPLALFQIGGHILSSTATEKIPVSLVHTIKGLSPLFTVLAYRFVFHIRYPTATYLSLIPLTLGVILACSVEFSGNLFGVLCAFGGALIFVTQNIFSKRLFNEAARAEADGPGMAPAQRKLDKLNLLCYCSGLAFVLTFPIWLWTDALPLYSAPLSLTPHTTPSPSPASSMYLPLEFFFNGIFHFAQNMLAFILLSLVSPVTYSVASLIKRVFVIVIAIVWFGNSTTSLQATGIALTVLGLYLYDRTSDSAKANRRAKMESLNIEKPLLPLSNKDGILDESPMSTFSSNVFGNANAHVIGDDKKTDAAGPGRPRARSQAGNSWRPPGTRQEETWGPRDSSSTPSAD</sequence>
<feature type="transmembrane region" description="Helical" evidence="9">
    <location>
        <begin position="323"/>
        <end position="344"/>
    </location>
</feature>
<keyword evidence="5 9" id="KW-0812">Transmembrane</keyword>
<feature type="transmembrane region" description="Helical" evidence="9">
    <location>
        <begin position="252"/>
        <end position="270"/>
    </location>
</feature>
<accession>A0A8H3IVV8</accession>
<feature type="transmembrane region" description="Helical" evidence="9">
    <location>
        <begin position="155"/>
        <end position="175"/>
    </location>
</feature>
<evidence type="ECO:0000256" key="7">
    <source>
        <dbReference type="ARBA" id="ARBA00023136"/>
    </source>
</evidence>
<keyword evidence="7 9" id="KW-0472">Membrane</keyword>
<evidence type="ECO:0000256" key="4">
    <source>
        <dbReference type="ARBA" id="ARBA00011182"/>
    </source>
</evidence>
<comment type="subcellular location">
    <subcellularLocation>
        <location evidence="2">Endoplasmic reticulum membrane</location>
        <topology evidence="2">Multi-pass membrane protein</topology>
    </subcellularLocation>
</comment>
<keyword evidence="12" id="KW-1185">Reference proteome</keyword>
<evidence type="ECO:0000259" key="10">
    <source>
        <dbReference type="Pfam" id="PF03151"/>
    </source>
</evidence>
<dbReference type="InterPro" id="IPR050186">
    <property type="entry name" value="TPT_transporter"/>
</dbReference>
<evidence type="ECO:0000256" key="9">
    <source>
        <dbReference type="SAM" id="Phobius"/>
    </source>
</evidence>
<comment type="similarity">
    <text evidence="3">Belongs to the TPT transporter family. SLC35D subfamily.</text>
</comment>
<evidence type="ECO:0000256" key="2">
    <source>
        <dbReference type="ARBA" id="ARBA00004477"/>
    </source>
</evidence>
<dbReference type="OrthoDB" id="1588579at2759"/>
<evidence type="ECO:0000256" key="3">
    <source>
        <dbReference type="ARBA" id="ARBA00010425"/>
    </source>
</evidence>
<feature type="transmembrane region" description="Helical" evidence="9">
    <location>
        <begin position="225"/>
        <end position="245"/>
    </location>
</feature>
<feature type="domain" description="Sugar phosphate transporter" evidence="10">
    <location>
        <begin position="121"/>
        <end position="443"/>
    </location>
</feature>
<dbReference type="AlphaFoldDB" id="A0A8H3IVV8"/>
<dbReference type="InterPro" id="IPR004853">
    <property type="entry name" value="Sugar_P_trans_dom"/>
</dbReference>
<evidence type="ECO:0000256" key="6">
    <source>
        <dbReference type="ARBA" id="ARBA00022989"/>
    </source>
</evidence>
<feature type="transmembrane region" description="Helical" evidence="9">
    <location>
        <begin position="195"/>
        <end position="213"/>
    </location>
</feature>